<dbReference type="InterPro" id="IPR022761">
    <property type="entry name" value="Fumarate_lyase_N"/>
</dbReference>
<dbReference type="Proteomes" id="UP001149719">
    <property type="component" value="Unassembled WGS sequence"/>
</dbReference>
<dbReference type="Gene3D" id="1.20.200.10">
    <property type="entry name" value="Fumarase/aspartase (Central domain)"/>
    <property type="match status" value="1"/>
</dbReference>
<evidence type="ECO:0000313" key="2">
    <source>
        <dbReference type="EMBL" id="MCZ2721623.1"/>
    </source>
</evidence>
<evidence type="ECO:0000259" key="1">
    <source>
        <dbReference type="Pfam" id="PF00206"/>
    </source>
</evidence>
<dbReference type="InterPro" id="IPR008948">
    <property type="entry name" value="L-Aspartase-like"/>
</dbReference>
<dbReference type="GO" id="GO:0016829">
    <property type="term" value="F:lyase activity"/>
    <property type="evidence" value="ECO:0007669"/>
    <property type="project" value="UniProtKB-KW"/>
</dbReference>
<dbReference type="PANTHER" id="PTHR42696">
    <property type="entry name" value="ASPARTATE AMMONIA-LYASE"/>
    <property type="match status" value="1"/>
</dbReference>
<dbReference type="RefSeq" id="WP_269124544.1">
    <property type="nucleotide sequence ID" value="NZ_JAPUBN010000013.1"/>
</dbReference>
<reference evidence="2" key="1">
    <citation type="submission" date="2022-12" db="EMBL/GenBank/DDBJ databases">
        <title>Marinomonas 15G1-11 sp. nov, isolated from marine algae.</title>
        <authorList>
            <person name="Butt M."/>
            <person name="Choi D.G."/>
            <person name="Kim J.M."/>
            <person name="Lee J.K."/>
            <person name="Baek J.H."/>
            <person name="Jeon C.O."/>
        </authorList>
    </citation>
    <scope>NUCLEOTIDE SEQUENCE</scope>
    <source>
        <strain evidence="2">15G1-11</strain>
    </source>
</reference>
<keyword evidence="2" id="KW-0456">Lyase</keyword>
<gene>
    <name evidence="2" type="ORF">O1D97_08130</name>
</gene>
<sequence length="449" mass="49823">MRIEKDLLGEVQIPLTSPFGAQTQRAIDLYPIVSGKALSAYPDLVLSLLKVKKAALLTNMEIGEIEKEHGQAMLSTIDNLIMTLPDVIKTYFPIHAYHGGGGISTNMNMNEVIANLANRDSYRQSFGRYAPIHPNNHVNLNHSTSDALNTACNLAIQKAWGRLQGRIQQLELGFEEQANQWRHIKKISRTCLQDAVAISFGDLFDGYNTSIKRSHTLLSQDVESFHLVNMGGNIIGRQGDCSRRFFDSIIFHLRQVTGNKAINRTDDLIDSSQNHDDMVRFASNLDQFALGLIKIAKDLRLMASGPQTGLGEISLPAVQQGSSAMPGKINPTIPEYLIQSCMQVSGHCHTVRMTHAHGELDYTPWQSVVITNVLDAMETLGTAIQVFTQYCVVGIQPNEARNAQNLETIIPTMVSIMQSKGYTYASSLYKECQGDLDRIRQHIQGDNVL</sequence>
<dbReference type="InterPro" id="IPR051546">
    <property type="entry name" value="Aspartate_Ammonia-Lyase"/>
</dbReference>
<name>A0ABT4JV11_9GAMM</name>
<proteinExistence type="predicted"/>
<dbReference type="PROSITE" id="PS00163">
    <property type="entry name" value="FUMARATE_LYASES"/>
    <property type="match status" value="1"/>
</dbReference>
<dbReference type="InterPro" id="IPR020557">
    <property type="entry name" value="Fumarate_lyase_CS"/>
</dbReference>
<dbReference type="InterPro" id="IPR000362">
    <property type="entry name" value="Fumarate_lyase_fam"/>
</dbReference>
<comment type="caution">
    <text evidence="2">The sequence shown here is derived from an EMBL/GenBank/DDBJ whole genome shotgun (WGS) entry which is preliminary data.</text>
</comment>
<dbReference type="InterPro" id="IPR024083">
    <property type="entry name" value="Fumarase/histidase_N"/>
</dbReference>
<dbReference type="EMBL" id="JAPUBN010000013">
    <property type="protein sequence ID" value="MCZ2721623.1"/>
    <property type="molecule type" value="Genomic_DNA"/>
</dbReference>
<dbReference type="Pfam" id="PF00206">
    <property type="entry name" value="Lyase_1"/>
    <property type="match status" value="1"/>
</dbReference>
<keyword evidence="3" id="KW-1185">Reference proteome</keyword>
<accession>A0ABT4JV11</accession>
<feature type="domain" description="Fumarate lyase N-terminal" evidence="1">
    <location>
        <begin position="20"/>
        <end position="346"/>
    </location>
</feature>
<dbReference type="PRINTS" id="PR00149">
    <property type="entry name" value="FUMRATELYASE"/>
</dbReference>
<organism evidence="2 3">
    <name type="scientific">Marinomonas phaeophyticola</name>
    <dbReference type="NCBI Taxonomy" id="3004091"/>
    <lineage>
        <taxon>Bacteria</taxon>
        <taxon>Pseudomonadati</taxon>
        <taxon>Pseudomonadota</taxon>
        <taxon>Gammaproteobacteria</taxon>
        <taxon>Oceanospirillales</taxon>
        <taxon>Oceanospirillaceae</taxon>
        <taxon>Marinomonas</taxon>
    </lineage>
</organism>
<dbReference type="Gene3D" id="1.10.275.10">
    <property type="entry name" value="Fumarase/aspartase (N-terminal domain)"/>
    <property type="match status" value="1"/>
</dbReference>
<dbReference type="SUPFAM" id="SSF48557">
    <property type="entry name" value="L-aspartase-like"/>
    <property type="match status" value="1"/>
</dbReference>
<evidence type="ECO:0000313" key="3">
    <source>
        <dbReference type="Proteomes" id="UP001149719"/>
    </source>
</evidence>
<protein>
    <submittedName>
        <fullName evidence="2">Lyase family protein</fullName>
    </submittedName>
</protein>
<dbReference type="PANTHER" id="PTHR42696:SF2">
    <property type="entry name" value="ASPARTATE AMMONIA-LYASE"/>
    <property type="match status" value="1"/>
</dbReference>